<feature type="transmembrane region" description="Helical" evidence="1">
    <location>
        <begin position="7"/>
        <end position="26"/>
    </location>
</feature>
<comment type="caution">
    <text evidence="2">The sequence shown here is derived from an EMBL/GenBank/DDBJ whole genome shotgun (WGS) entry which is preliminary data.</text>
</comment>
<organism evidence="2 3">
    <name type="scientific">Mucilaginibacter lappiensis</name>
    <dbReference type="NCBI Taxonomy" id="354630"/>
    <lineage>
        <taxon>Bacteria</taxon>
        <taxon>Pseudomonadati</taxon>
        <taxon>Bacteroidota</taxon>
        <taxon>Sphingobacteriia</taxon>
        <taxon>Sphingobacteriales</taxon>
        <taxon>Sphingobacteriaceae</taxon>
        <taxon>Mucilaginibacter</taxon>
    </lineage>
</organism>
<dbReference type="RefSeq" id="WP_076377845.1">
    <property type="nucleotide sequence ID" value="NZ_FTMG01000019.1"/>
</dbReference>
<keyword evidence="1" id="KW-0472">Membrane</keyword>
<evidence type="ECO:0000256" key="1">
    <source>
        <dbReference type="SAM" id="Phobius"/>
    </source>
</evidence>
<proteinExistence type="predicted"/>
<feature type="transmembrane region" description="Helical" evidence="1">
    <location>
        <begin position="106"/>
        <end position="125"/>
    </location>
</feature>
<feature type="transmembrane region" description="Helical" evidence="1">
    <location>
        <begin position="76"/>
        <end position="100"/>
    </location>
</feature>
<sequence length="162" mass="18468">MKPIYKIIIKYSLITFVAFLANWYILFESPLNIPEFIPFTPVKTNGAILCAICITVLIIAQKSLIKVQQDISIILLMLYSTCIFFIAECLFHGVMLIMIIDYNLHEFLSGIIAITLFNAALSFFVAFQLKTKRTGQLILLFVILSILFNVLAYFFPNLKANN</sequence>
<dbReference type="EMBL" id="JACHCB010000019">
    <property type="protein sequence ID" value="MBB6112472.1"/>
    <property type="molecule type" value="Genomic_DNA"/>
</dbReference>
<protein>
    <submittedName>
        <fullName evidence="2">Uncharacterized protein</fullName>
    </submittedName>
</protein>
<accession>A0ABR6PRS2</accession>
<gene>
    <name evidence="2" type="ORF">HDF23_005247</name>
</gene>
<evidence type="ECO:0000313" key="2">
    <source>
        <dbReference type="EMBL" id="MBB6112472.1"/>
    </source>
</evidence>
<reference evidence="2 3" key="1">
    <citation type="submission" date="2020-08" db="EMBL/GenBank/DDBJ databases">
        <title>Genomic Encyclopedia of Type Strains, Phase IV (KMG-V): Genome sequencing to study the core and pangenomes of soil and plant-associated prokaryotes.</title>
        <authorList>
            <person name="Whitman W."/>
        </authorList>
    </citation>
    <scope>NUCLEOTIDE SEQUENCE [LARGE SCALE GENOMIC DNA]</scope>
    <source>
        <strain evidence="2 3">ANJLi2</strain>
    </source>
</reference>
<feature type="transmembrane region" description="Helical" evidence="1">
    <location>
        <begin position="137"/>
        <end position="155"/>
    </location>
</feature>
<evidence type="ECO:0000313" key="3">
    <source>
        <dbReference type="Proteomes" id="UP000541583"/>
    </source>
</evidence>
<keyword evidence="3" id="KW-1185">Reference proteome</keyword>
<keyword evidence="1" id="KW-0812">Transmembrane</keyword>
<dbReference type="Proteomes" id="UP000541583">
    <property type="component" value="Unassembled WGS sequence"/>
</dbReference>
<keyword evidence="1" id="KW-1133">Transmembrane helix</keyword>
<feature type="transmembrane region" description="Helical" evidence="1">
    <location>
        <begin position="46"/>
        <end position="64"/>
    </location>
</feature>
<name>A0ABR6PRS2_9SPHI</name>